<evidence type="ECO:0000313" key="3">
    <source>
        <dbReference type="EMBL" id="PWK20471.1"/>
    </source>
</evidence>
<organism evidence="3 4">
    <name type="scientific">Xanthomarina spongicola</name>
    <dbReference type="NCBI Taxonomy" id="570520"/>
    <lineage>
        <taxon>Bacteria</taxon>
        <taxon>Pseudomonadati</taxon>
        <taxon>Bacteroidota</taxon>
        <taxon>Flavobacteriia</taxon>
        <taxon>Flavobacteriales</taxon>
        <taxon>Flavobacteriaceae</taxon>
        <taxon>Xanthomarina</taxon>
    </lineage>
</organism>
<evidence type="ECO:0000259" key="1">
    <source>
        <dbReference type="Pfam" id="PF11738"/>
    </source>
</evidence>
<sequence>MRFKFLVYTLIISLFSQTCKEEKTLEFKEINVTTSANKVVEINIPEAIGDEEVANAINKRINQIIVSSLIPKSDNKSTTMTVTESIDLFNNEYVAFKTDFPESVMEWDAQIDGEIMYQSDEVVSIAITSYMNTGGAHGNLIINFLNFDVYTGKQLKNEDLFQDYLSFTEIAKDYFNEEIADKKELYFEPDNFKLPKNIGFNEEGVILLYNTYEIAPYSSGITEINIPWEDLQSTLNFL</sequence>
<evidence type="ECO:0000259" key="2">
    <source>
        <dbReference type="Pfam" id="PF13739"/>
    </source>
</evidence>
<keyword evidence="4" id="KW-1185">Reference proteome</keyword>
<comment type="caution">
    <text evidence="3">The sequence shown here is derived from an EMBL/GenBank/DDBJ whole genome shotgun (WGS) entry which is preliminary data.</text>
</comment>
<protein>
    <submittedName>
        <fullName evidence="3">Uncharacterized protein DUF3298</fullName>
    </submittedName>
</protein>
<dbReference type="Proteomes" id="UP000245430">
    <property type="component" value="Unassembled WGS sequence"/>
</dbReference>
<dbReference type="OrthoDB" id="594879at2"/>
<name>A0A316DQW3_9FLAO</name>
<dbReference type="Pfam" id="PF13739">
    <property type="entry name" value="PdaC"/>
    <property type="match status" value="1"/>
</dbReference>
<gene>
    <name evidence="3" type="ORF">LX78_00171</name>
</gene>
<evidence type="ECO:0000313" key="4">
    <source>
        <dbReference type="Proteomes" id="UP000245430"/>
    </source>
</evidence>
<proteinExistence type="predicted"/>
<dbReference type="Pfam" id="PF11738">
    <property type="entry name" value="DUF3298"/>
    <property type="match status" value="1"/>
</dbReference>
<dbReference type="EMBL" id="QGGP01000001">
    <property type="protein sequence ID" value="PWK20471.1"/>
    <property type="molecule type" value="Genomic_DNA"/>
</dbReference>
<dbReference type="InterPro" id="IPR025303">
    <property type="entry name" value="PdaC"/>
</dbReference>
<dbReference type="Gene3D" id="3.90.640.20">
    <property type="entry name" value="Heat-shock cognate protein, ATPase"/>
    <property type="match status" value="1"/>
</dbReference>
<feature type="domain" description="Deacetylase PdaC" evidence="2">
    <location>
        <begin position="40"/>
        <end position="139"/>
    </location>
</feature>
<dbReference type="Gene3D" id="3.30.565.40">
    <property type="entry name" value="Fervidobacterium nodosum Rt17-B1 like"/>
    <property type="match status" value="1"/>
</dbReference>
<dbReference type="InterPro" id="IPR021729">
    <property type="entry name" value="DUF3298"/>
</dbReference>
<accession>A0A316DQW3</accession>
<reference evidence="3 4" key="1">
    <citation type="submission" date="2018-05" db="EMBL/GenBank/DDBJ databases">
        <title>Genomic Encyclopedia of Archaeal and Bacterial Type Strains, Phase II (KMG-II): from individual species to whole genera.</title>
        <authorList>
            <person name="Goeker M."/>
        </authorList>
    </citation>
    <scope>NUCLEOTIDE SEQUENCE [LARGE SCALE GENOMIC DNA]</scope>
    <source>
        <strain evidence="3 4">DSM 22637</strain>
    </source>
</reference>
<dbReference type="InterPro" id="IPR037126">
    <property type="entry name" value="PdaC/RsiV-like_sf"/>
</dbReference>
<dbReference type="AlphaFoldDB" id="A0A316DQW3"/>
<dbReference type="RefSeq" id="WP_109680748.1">
    <property type="nucleotide sequence ID" value="NZ_QGGP01000001.1"/>
</dbReference>
<feature type="domain" description="DUF3298" evidence="1">
    <location>
        <begin position="169"/>
        <end position="229"/>
    </location>
</feature>